<name>A0ABV1P446_9ACTN</name>
<comment type="caution">
    <text evidence="3">The sequence shown here is derived from an EMBL/GenBank/DDBJ whole genome shotgun (WGS) entry which is preliminary data.</text>
</comment>
<sequence>MRDEGVGVGVGVDGGVGEGPTGEPAREVSVEELYAGCGAALLHHQVPRAGVRRAWLAGPTAAAWWGPGGRPGGPVDVVTAVGPPALLGPVLALAAATSPVPGRLSVEARSAHVVPAPWRQVDPWTWHWMRARRGDVPLAPTPEVVDLGLAHPEEVDAVLDAANPGSFARSDTPGVLTWHGVRRPGPGRPLVAVGALAAQPDGSGHLRGVAVLPGERGRGLGRAVSTSLTRAGLALADVVTLGVYTDNAPALAVYASLGYETVHTFVSGPTSARSSTTAAVPSR</sequence>
<proteinExistence type="predicted"/>
<gene>
    <name evidence="3" type="ORF">V6R90_19760</name>
</gene>
<feature type="compositionally biased region" description="Gly residues" evidence="1">
    <location>
        <begin position="1"/>
        <end position="20"/>
    </location>
</feature>
<dbReference type="Pfam" id="PF00583">
    <property type="entry name" value="Acetyltransf_1"/>
    <property type="match status" value="1"/>
</dbReference>
<keyword evidence="4" id="KW-1185">Reference proteome</keyword>
<dbReference type="InterPro" id="IPR016181">
    <property type="entry name" value="Acyl_CoA_acyltransferase"/>
</dbReference>
<reference evidence="3 4" key="1">
    <citation type="submission" date="2024-02" db="EMBL/GenBank/DDBJ databases">
        <title>Full genome sequence of Nocardioides kribbensis.</title>
        <authorList>
            <person name="Poletto B.L."/>
            <person name="Silva G."/>
            <person name="Galante D."/>
            <person name="Campos K.R."/>
            <person name="Santos M.B.N."/>
            <person name="Sacchi C.T."/>
        </authorList>
    </citation>
    <scope>NUCLEOTIDE SEQUENCE [LARGE SCALE GENOMIC DNA]</scope>
    <source>
        <strain evidence="3 4">O4R</strain>
    </source>
</reference>
<dbReference type="PROSITE" id="PS51186">
    <property type="entry name" value="GNAT"/>
    <property type="match status" value="1"/>
</dbReference>
<organism evidence="3 4">
    <name type="scientific">Nocardioides kribbensis</name>
    <dbReference type="NCBI Taxonomy" id="305517"/>
    <lineage>
        <taxon>Bacteria</taxon>
        <taxon>Bacillati</taxon>
        <taxon>Actinomycetota</taxon>
        <taxon>Actinomycetes</taxon>
        <taxon>Propionibacteriales</taxon>
        <taxon>Nocardioidaceae</taxon>
        <taxon>Nocardioides</taxon>
    </lineage>
</organism>
<protein>
    <submittedName>
        <fullName evidence="3">GNAT family N-acetyltransferase</fullName>
    </submittedName>
</protein>
<dbReference type="InterPro" id="IPR000182">
    <property type="entry name" value="GNAT_dom"/>
</dbReference>
<accession>A0ABV1P446</accession>
<dbReference type="EMBL" id="JBEGDP010000044">
    <property type="protein sequence ID" value="MEQ7849519.1"/>
    <property type="molecule type" value="Genomic_DNA"/>
</dbReference>
<evidence type="ECO:0000256" key="1">
    <source>
        <dbReference type="SAM" id="MobiDB-lite"/>
    </source>
</evidence>
<dbReference type="SUPFAM" id="SSF55729">
    <property type="entry name" value="Acyl-CoA N-acyltransferases (Nat)"/>
    <property type="match status" value="1"/>
</dbReference>
<feature type="domain" description="N-acetyltransferase" evidence="2">
    <location>
        <begin position="142"/>
        <end position="283"/>
    </location>
</feature>
<evidence type="ECO:0000313" key="4">
    <source>
        <dbReference type="Proteomes" id="UP001482520"/>
    </source>
</evidence>
<evidence type="ECO:0000259" key="2">
    <source>
        <dbReference type="PROSITE" id="PS51186"/>
    </source>
</evidence>
<evidence type="ECO:0000313" key="3">
    <source>
        <dbReference type="EMBL" id="MEQ7849519.1"/>
    </source>
</evidence>
<dbReference type="Gene3D" id="3.40.630.30">
    <property type="match status" value="1"/>
</dbReference>
<dbReference type="RefSeq" id="WP_349805748.1">
    <property type="nucleotide sequence ID" value="NZ_JBEGDP010000044.1"/>
</dbReference>
<feature type="region of interest" description="Disordered" evidence="1">
    <location>
        <begin position="1"/>
        <end position="24"/>
    </location>
</feature>
<dbReference type="Proteomes" id="UP001482520">
    <property type="component" value="Unassembled WGS sequence"/>
</dbReference>